<dbReference type="GO" id="GO:0005737">
    <property type="term" value="C:cytoplasm"/>
    <property type="evidence" value="ECO:0007669"/>
    <property type="project" value="TreeGrafter"/>
</dbReference>
<evidence type="ECO:0000256" key="2">
    <source>
        <dbReference type="ARBA" id="ARBA00022801"/>
    </source>
</evidence>
<dbReference type="Proteomes" id="UP000179243">
    <property type="component" value="Unassembled WGS sequence"/>
</dbReference>
<keyword evidence="1" id="KW-0479">Metal-binding</keyword>
<dbReference type="GO" id="GO:0046872">
    <property type="term" value="F:metal ion binding"/>
    <property type="evidence" value="ECO:0007669"/>
    <property type="project" value="UniProtKB-KW"/>
</dbReference>
<evidence type="ECO:0000313" key="5">
    <source>
        <dbReference type="Proteomes" id="UP000179243"/>
    </source>
</evidence>
<evidence type="ECO:0000313" key="4">
    <source>
        <dbReference type="EMBL" id="OGK04662.1"/>
    </source>
</evidence>
<dbReference type="PANTHER" id="PTHR45953:SF1">
    <property type="entry name" value="IDURONATE 2-SULFATASE"/>
    <property type="match status" value="1"/>
</dbReference>
<keyword evidence="2" id="KW-0378">Hydrolase</keyword>
<accession>A0A1F7FDR6</accession>
<protein>
    <recommendedName>
        <fullName evidence="3">Sulfatase N-terminal domain-containing protein</fullName>
    </recommendedName>
</protein>
<dbReference type="InterPro" id="IPR000917">
    <property type="entry name" value="Sulfatase_N"/>
</dbReference>
<reference evidence="4 5" key="1">
    <citation type="journal article" date="2016" name="Nat. Commun.">
        <title>Thousands of microbial genomes shed light on interconnected biogeochemical processes in an aquifer system.</title>
        <authorList>
            <person name="Anantharaman K."/>
            <person name="Brown C.T."/>
            <person name="Hug L.A."/>
            <person name="Sharon I."/>
            <person name="Castelle C.J."/>
            <person name="Probst A.J."/>
            <person name="Thomas B.C."/>
            <person name="Singh A."/>
            <person name="Wilkins M.J."/>
            <person name="Karaoz U."/>
            <person name="Brodie E.L."/>
            <person name="Williams K.H."/>
            <person name="Hubbard S.S."/>
            <person name="Banfield J.F."/>
        </authorList>
    </citation>
    <scope>NUCLEOTIDE SEQUENCE [LARGE SCALE GENOMIC DNA]</scope>
</reference>
<dbReference type="PANTHER" id="PTHR45953">
    <property type="entry name" value="IDURONATE 2-SULFATASE"/>
    <property type="match status" value="1"/>
</dbReference>
<sequence>MRAKRPPNIVLFMPETLRADVLFKAPYRPQTPHLDQFRAEATTFTNCFSQHTVCTPSRCSMFTGLYPHVHGHRTLAHLLHAHERNLFRDLKEAGYHTVCFGKNDLLAEESVSLSFDRVNLPIKKAQEHMANPWPQGHRLEKSFLYGKRPGTEWKDFDWACIESAVQFLGQKHEKPFCLFLPLEFVHPPYEVEEPWFSLHDRSKLPEPVPYCGNEKRRYARMIHEAYGLNGLTTDEFREIKGIYYGMISRMDDLFGRIVRTLHDTRLYDETALCFFSDHGDYTGDYGLTEKWWTGFEDCIINVPLVIKAPGKKPEGACNRLVEMTDLYATVLDIAGIKPKNRTFSRSLFSSALRNAVFAEAGHLPDEAHCREPLISSGIYREKTHLPAKDPAVFAKTLMVRTNQYKYIYCPGEHHELYDLLNDPRETRNCAHDNAHASTCEDMREMLLHWLLDTVDTVPITWDKRTF</sequence>
<proteinExistence type="predicted"/>
<dbReference type="InterPro" id="IPR017850">
    <property type="entry name" value="Alkaline_phosphatase_core_sf"/>
</dbReference>
<dbReference type="AlphaFoldDB" id="A0A1F7FDR6"/>
<organism evidence="4 5">
    <name type="scientific">Candidatus Raymondbacteria bacterium RIFOXYD12_FULL_49_13</name>
    <dbReference type="NCBI Taxonomy" id="1817890"/>
    <lineage>
        <taxon>Bacteria</taxon>
        <taxon>Raymondiibacteriota</taxon>
    </lineage>
</organism>
<evidence type="ECO:0000259" key="3">
    <source>
        <dbReference type="Pfam" id="PF00884"/>
    </source>
</evidence>
<feature type="domain" description="Sulfatase N-terminal" evidence="3">
    <location>
        <begin position="7"/>
        <end position="336"/>
    </location>
</feature>
<dbReference type="Gene3D" id="3.40.720.10">
    <property type="entry name" value="Alkaline Phosphatase, subunit A"/>
    <property type="match status" value="1"/>
</dbReference>
<name>A0A1F7FDR6_UNCRA</name>
<evidence type="ECO:0000256" key="1">
    <source>
        <dbReference type="ARBA" id="ARBA00022723"/>
    </source>
</evidence>
<dbReference type="GO" id="GO:0004423">
    <property type="term" value="F:iduronate-2-sulfatase activity"/>
    <property type="evidence" value="ECO:0007669"/>
    <property type="project" value="TreeGrafter"/>
</dbReference>
<gene>
    <name evidence="4" type="ORF">A2519_21020</name>
</gene>
<comment type="caution">
    <text evidence="4">The sequence shown here is derived from an EMBL/GenBank/DDBJ whole genome shotgun (WGS) entry which is preliminary data.</text>
</comment>
<dbReference type="SUPFAM" id="SSF53649">
    <property type="entry name" value="Alkaline phosphatase-like"/>
    <property type="match status" value="1"/>
</dbReference>
<dbReference type="Pfam" id="PF00884">
    <property type="entry name" value="Sulfatase"/>
    <property type="match status" value="1"/>
</dbReference>
<dbReference type="EMBL" id="MFYX01000067">
    <property type="protein sequence ID" value="OGK04662.1"/>
    <property type="molecule type" value="Genomic_DNA"/>
</dbReference>